<dbReference type="InterPro" id="IPR010524">
    <property type="entry name" value="Sig_transdc_resp-reg_PrpR_N"/>
</dbReference>
<dbReference type="InterPro" id="IPR025944">
    <property type="entry name" value="Sigma_54_int_dom_CS"/>
</dbReference>
<dbReference type="PROSITE" id="PS00688">
    <property type="entry name" value="SIGMA54_INTERACT_3"/>
    <property type="match status" value="1"/>
</dbReference>
<dbReference type="Pfam" id="PF00158">
    <property type="entry name" value="Sigma54_activat"/>
    <property type="match status" value="1"/>
</dbReference>
<dbReference type="GO" id="GO:0006355">
    <property type="term" value="P:regulation of DNA-templated transcription"/>
    <property type="evidence" value="ECO:0007669"/>
    <property type="project" value="InterPro"/>
</dbReference>
<dbReference type="Pfam" id="PF02954">
    <property type="entry name" value="HTH_8"/>
    <property type="match status" value="1"/>
</dbReference>
<dbReference type="Gene3D" id="1.10.8.60">
    <property type="match status" value="1"/>
</dbReference>
<dbReference type="EMBL" id="CP001359">
    <property type="protein sequence ID" value="ACL63744.1"/>
    <property type="molecule type" value="Genomic_DNA"/>
</dbReference>
<dbReference type="InterPro" id="IPR002078">
    <property type="entry name" value="Sigma_54_int"/>
</dbReference>
<proteinExistence type="predicted"/>
<dbReference type="InterPro" id="IPR027417">
    <property type="entry name" value="P-loop_NTPase"/>
</dbReference>
<dbReference type="InterPro" id="IPR025662">
    <property type="entry name" value="Sigma_54_int_dom_ATP-bd_1"/>
</dbReference>
<gene>
    <name evidence="8" type="ordered locus">A2cp1_0387</name>
</gene>
<dbReference type="CDD" id="cd00009">
    <property type="entry name" value="AAA"/>
    <property type="match status" value="1"/>
</dbReference>
<keyword evidence="2" id="KW-0067">ATP-binding</keyword>
<evidence type="ECO:0000256" key="5">
    <source>
        <dbReference type="ARBA" id="ARBA00023163"/>
    </source>
</evidence>
<keyword evidence="3" id="KW-0805">Transcription regulation</keyword>
<dbReference type="PROSITE" id="PS00675">
    <property type="entry name" value="SIGMA54_INTERACT_1"/>
    <property type="match status" value="1"/>
</dbReference>
<dbReference type="PROSITE" id="PS00676">
    <property type="entry name" value="SIGMA54_INTERACT_2"/>
    <property type="match status" value="1"/>
</dbReference>
<dbReference type="SMART" id="SM00382">
    <property type="entry name" value="AAA"/>
    <property type="match status" value="1"/>
</dbReference>
<dbReference type="PROSITE" id="PS50045">
    <property type="entry name" value="SIGMA54_INTERACT_4"/>
    <property type="match status" value="1"/>
</dbReference>
<dbReference type="Pfam" id="PF00989">
    <property type="entry name" value="PAS"/>
    <property type="match status" value="1"/>
</dbReference>
<dbReference type="GO" id="GO:0005737">
    <property type="term" value="C:cytoplasm"/>
    <property type="evidence" value="ECO:0007669"/>
    <property type="project" value="InterPro"/>
</dbReference>
<dbReference type="GO" id="GO:0000156">
    <property type="term" value="F:phosphorelay response regulator activity"/>
    <property type="evidence" value="ECO:0007669"/>
    <property type="project" value="InterPro"/>
</dbReference>
<dbReference type="SMART" id="SM00091">
    <property type="entry name" value="PAS"/>
    <property type="match status" value="1"/>
</dbReference>
<dbReference type="Gene3D" id="1.10.10.60">
    <property type="entry name" value="Homeodomain-like"/>
    <property type="match status" value="1"/>
</dbReference>
<dbReference type="PANTHER" id="PTHR32071:SF81">
    <property type="entry name" value="PROPIONATE CATABOLISM OPERON REGULATORY PROTEIN"/>
    <property type="match status" value="1"/>
</dbReference>
<evidence type="ECO:0000256" key="3">
    <source>
        <dbReference type="ARBA" id="ARBA00023015"/>
    </source>
</evidence>
<evidence type="ECO:0000259" key="7">
    <source>
        <dbReference type="PROSITE" id="PS50112"/>
    </source>
</evidence>
<dbReference type="CDD" id="cd00130">
    <property type="entry name" value="PAS"/>
    <property type="match status" value="1"/>
</dbReference>
<dbReference type="SUPFAM" id="SSF52540">
    <property type="entry name" value="P-loop containing nucleoside triphosphate hydrolases"/>
    <property type="match status" value="1"/>
</dbReference>
<dbReference type="Gene3D" id="3.40.50.300">
    <property type="entry name" value="P-loop containing nucleotide triphosphate hydrolases"/>
    <property type="match status" value="1"/>
</dbReference>
<feature type="domain" description="Sigma-54 factor interaction" evidence="6">
    <location>
        <begin position="328"/>
        <end position="561"/>
    </location>
</feature>
<dbReference type="Gene3D" id="3.30.450.20">
    <property type="entry name" value="PAS domain"/>
    <property type="match status" value="1"/>
</dbReference>
<dbReference type="InterPro" id="IPR009057">
    <property type="entry name" value="Homeodomain-like_sf"/>
</dbReference>
<dbReference type="HOGENOM" id="CLU_000445_8_5_7"/>
<organism evidence="8 9">
    <name type="scientific">Anaeromyxobacter dehalogenans (strain ATCC BAA-258 / DSM 21875 / 2CP-1)</name>
    <dbReference type="NCBI Taxonomy" id="455488"/>
    <lineage>
        <taxon>Bacteria</taxon>
        <taxon>Pseudomonadati</taxon>
        <taxon>Myxococcota</taxon>
        <taxon>Myxococcia</taxon>
        <taxon>Myxococcales</taxon>
        <taxon>Cystobacterineae</taxon>
        <taxon>Anaeromyxobacteraceae</taxon>
        <taxon>Anaeromyxobacter</taxon>
    </lineage>
</organism>
<evidence type="ECO:0000313" key="8">
    <source>
        <dbReference type="EMBL" id="ACL63744.1"/>
    </source>
</evidence>
<dbReference type="GO" id="GO:0019629">
    <property type="term" value="P:propionate catabolic process, 2-methylcitrate cycle"/>
    <property type="evidence" value="ECO:0007669"/>
    <property type="project" value="InterPro"/>
</dbReference>
<dbReference type="SUPFAM" id="SSF159800">
    <property type="entry name" value="PrpR receptor domain-like"/>
    <property type="match status" value="1"/>
</dbReference>
<keyword evidence="5" id="KW-0804">Transcription</keyword>
<dbReference type="RefSeq" id="WP_012631798.1">
    <property type="nucleotide sequence ID" value="NC_011891.1"/>
</dbReference>
<protein>
    <submittedName>
        <fullName evidence="8">Proprionate catabolism activator, Fis family</fullName>
    </submittedName>
</protein>
<evidence type="ECO:0000259" key="6">
    <source>
        <dbReference type="PROSITE" id="PS50045"/>
    </source>
</evidence>
<feature type="domain" description="PAS" evidence="7">
    <location>
        <begin position="199"/>
        <end position="252"/>
    </location>
</feature>
<accession>B8JA41</accession>
<sequence>MTPADRRPIVWAFSTSRLRHVFESVAPLMADVAEVRVFDKGFEEALQVARELRQAGEEVDAFVAAGTNGAYLRDHADVPVVVVTASTVDALQALVQARKLSKRIGVVNFRRTVAGLEGVHLIDDTVIEQRPYVTPEEGQAAVDDLSARGFKVIVGPGPICSVAERSGLRAVLLYGQDSLEEAIRQAAEVARIARVEGSRRTHLQAMFQHLEVGVVAVDTEERIQAINPALQRLLGVTAAEVQGRKLSAVAPELAMGPVLEGGPPEVEAVQRIGVAAAVVSRFPLHEHGVLRGAVLTCQPAAMVQRLERGLRSTHRPPRFVARYALSGLVGESPAMVRLRELAGRYARTDATVLITGESGTGKEMVAQGIHGASRRRDRPFVAVNCAAFPETLLEAELFGYEEGAFTGSRRGGRPGLFEAAHTGTLFLDEIGDVPVTLQTRLLRVLQERQVLRLGSNDPTPVDVRVIAATHRDLRQAIARGEFREDLYYRLDILPLHLPPLRERGEADVELIASDLLKRALLRHGAADAHRRALSMVLPRLRGHAWPGNVRELENVLERVAVLFADRDPRARVTEEELAAVMPEVADPTARAAAPTAPSAVAPPIDLRLARAAQERVLIERTVAECGGNQAEAARRLGIGRTTLYRKLGRVRA</sequence>
<keyword evidence="4" id="KW-0238">DNA-binding</keyword>
<keyword evidence="1" id="KW-0547">Nucleotide-binding</keyword>
<dbReference type="InterPro" id="IPR013767">
    <property type="entry name" value="PAS_fold"/>
</dbReference>
<evidence type="ECO:0000256" key="2">
    <source>
        <dbReference type="ARBA" id="ARBA00022840"/>
    </source>
</evidence>
<reference evidence="8" key="1">
    <citation type="submission" date="2009-01" db="EMBL/GenBank/DDBJ databases">
        <title>Complete sequence of Anaeromyxobacter dehalogenans 2CP-1.</title>
        <authorList>
            <consortium name="US DOE Joint Genome Institute"/>
            <person name="Lucas S."/>
            <person name="Copeland A."/>
            <person name="Lapidus A."/>
            <person name="Glavina del Rio T."/>
            <person name="Dalin E."/>
            <person name="Tice H."/>
            <person name="Bruce D."/>
            <person name="Goodwin L."/>
            <person name="Pitluck S."/>
            <person name="Saunders E."/>
            <person name="Brettin T."/>
            <person name="Detter J.C."/>
            <person name="Han C."/>
            <person name="Larimer F."/>
            <person name="Land M."/>
            <person name="Hauser L."/>
            <person name="Kyrpides N."/>
            <person name="Ovchinnikova G."/>
            <person name="Beliaev A.S."/>
            <person name="Richardson P."/>
        </authorList>
    </citation>
    <scope>NUCLEOTIDE SEQUENCE</scope>
    <source>
        <strain evidence="8">2CP-1</strain>
    </source>
</reference>
<dbReference type="SUPFAM" id="SSF46689">
    <property type="entry name" value="Homeodomain-like"/>
    <property type="match status" value="1"/>
</dbReference>
<dbReference type="AlphaFoldDB" id="B8JA41"/>
<dbReference type="PRINTS" id="PR01590">
    <property type="entry name" value="HTHFIS"/>
</dbReference>
<dbReference type="InterPro" id="IPR003593">
    <property type="entry name" value="AAA+_ATPase"/>
</dbReference>
<dbReference type="InterPro" id="IPR035965">
    <property type="entry name" value="PAS-like_dom_sf"/>
</dbReference>
<dbReference type="NCBIfam" id="TIGR02329">
    <property type="entry name" value="propionate_PrpR"/>
    <property type="match status" value="1"/>
</dbReference>
<evidence type="ECO:0000256" key="4">
    <source>
        <dbReference type="ARBA" id="ARBA00023125"/>
    </source>
</evidence>
<dbReference type="Pfam" id="PF25601">
    <property type="entry name" value="AAA_lid_14"/>
    <property type="match status" value="1"/>
</dbReference>
<dbReference type="Pfam" id="PF06506">
    <property type="entry name" value="PrpR_N"/>
    <property type="match status" value="1"/>
</dbReference>
<dbReference type="GO" id="GO:0005524">
    <property type="term" value="F:ATP binding"/>
    <property type="evidence" value="ECO:0007669"/>
    <property type="project" value="UniProtKB-KW"/>
</dbReference>
<dbReference type="InterPro" id="IPR058031">
    <property type="entry name" value="AAA_lid_NorR"/>
</dbReference>
<name>B8JA41_ANAD2</name>
<dbReference type="FunFam" id="3.40.50.300:FF:000006">
    <property type="entry name" value="DNA-binding transcriptional regulator NtrC"/>
    <property type="match status" value="1"/>
</dbReference>
<dbReference type="Gene3D" id="3.40.50.2300">
    <property type="match status" value="1"/>
</dbReference>
<keyword evidence="9" id="KW-1185">Reference proteome</keyword>
<dbReference type="Proteomes" id="UP000007089">
    <property type="component" value="Chromosome"/>
</dbReference>
<dbReference type="InterPro" id="IPR002197">
    <property type="entry name" value="HTH_Fis"/>
</dbReference>
<evidence type="ECO:0000313" key="9">
    <source>
        <dbReference type="Proteomes" id="UP000007089"/>
    </source>
</evidence>
<dbReference type="SUPFAM" id="SSF55785">
    <property type="entry name" value="PYP-like sensor domain (PAS domain)"/>
    <property type="match status" value="1"/>
</dbReference>
<dbReference type="PROSITE" id="PS50112">
    <property type="entry name" value="PAS"/>
    <property type="match status" value="1"/>
</dbReference>
<dbReference type="InterPro" id="IPR000014">
    <property type="entry name" value="PAS"/>
</dbReference>
<dbReference type="NCBIfam" id="TIGR00229">
    <property type="entry name" value="sensory_box"/>
    <property type="match status" value="1"/>
</dbReference>
<dbReference type="InterPro" id="IPR025943">
    <property type="entry name" value="Sigma_54_int_dom_ATP-bd_2"/>
</dbReference>
<evidence type="ECO:0000256" key="1">
    <source>
        <dbReference type="ARBA" id="ARBA00022741"/>
    </source>
</evidence>
<dbReference type="GO" id="GO:0043565">
    <property type="term" value="F:sequence-specific DNA binding"/>
    <property type="evidence" value="ECO:0007669"/>
    <property type="project" value="InterPro"/>
</dbReference>
<dbReference type="InterPro" id="IPR012704">
    <property type="entry name" value="Sig_transdc_resp-reg_PrpR"/>
</dbReference>
<dbReference type="KEGG" id="acp:A2cp1_0387"/>
<dbReference type="PANTHER" id="PTHR32071">
    <property type="entry name" value="TRANSCRIPTIONAL REGULATORY PROTEIN"/>
    <property type="match status" value="1"/>
</dbReference>